<feature type="transmembrane region" description="Helical" evidence="1">
    <location>
        <begin position="6"/>
        <end position="26"/>
    </location>
</feature>
<name>A0A6C0D8N9_9ZZZZ</name>
<sequence>MISKYINVPVFIASLIVGLLIIWFTMQNDLRKIYVYPTPENVDVLQYRDKAGNCFSYKQVDTACPKSESKLAKIPVQV</sequence>
<dbReference type="AlphaFoldDB" id="A0A6C0D8N9"/>
<dbReference type="EMBL" id="MN739540">
    <property type="protein sequence ID" value="QHT12035.1"/>
    <property type="molecule type" value="Genomic_DNA"/>
</dbReference>
<proteinExistence type="predicted"/>
<accession>A0A6C0D8N9</accession>
<keyword evidence="1" id="KW-0812">Transmembrane</keyword>
<keyword evidence="1" id="KW-0472">Membrane</keyword>
<organism evidence="2">
    <name type="scientific">viral metagenome</name>
    <dbReference type="NCBI Taxonomy" id="1070528"/>
    <lineage>
        <taxon>unclassified sequences</taxon>
        <taxon>metagenomes</taxon>
        <taxon>organismal metagenomes</taxon>
    </lineage>
</organism>
<evidence type="ECO:0000313" key="2">
    <source>
        <dbReference type="EMBL" id="QHT12035.1"/>
    </source>
</evidence>
<protein>
    <submittedName>
        <fullName evidence="2">Uncharacterized protein</fullName>
    </submittedName>
</protein>
<reference evidence="2" key="1">
    <citation type="journal article" date="2020" name="Nature">
        <title>Giant virus diversity and host interactions through global metagenomics.</title>
        <authorList>
            <person name="Schulz F."/>
            <person name="Roux S."/>
            <person name="Paez-Espino D."/>
            <person name="Jungbluth S."/>
            <person name="Walsh D.A."/>
            <person name="Denef V.J."/>
            <person name="McMahon K.D."/>
            <person name="Konstantinidis K.T."/>
            <person name="Eloe-Fadrosh E.A."/>
            <person name="Kyrpides N.C."/>
            <person name="Woyke T."/>
        </authorList>
    </citation>
    <scope>NUCLEOTIDE SEQUENCE</scope>
    <source>
        <strain evidence="2">GVMAG-M-3300023174-124</strain>
    </source>
</reference>
<evidence type="ECO:0000256" key="1">
    <source>
        <dbReference type="SAM" id="Phobius"/>
    </source>
</evidence>
<keyword evidence="1" id="KW-1133">Transmembrane helix</keyword>